<feature type="transmembrane region" description="Helical" evidence="6">
    <location>
        <begin position="206"/>
        <end position="225"/>
    </location>
</feature>
<evidence type="ECO:0000313" key="8">
    <source>
        <dbReference type="Proteomes" id="UP000323386"/>
    </source>
</evidence>
<dbReference type="AlphaFoldDB" id="A0A5C3F109"/>
<organism evidence="7 8">
    <name type="scientific">Pseudozyma flocculosa</name>
    <dbReference type="NCBI Taxonomy" id="84751"/>
    <lineage>
        <taxon>Eukaryota</taxon>
        <taxon>Fungi</taxon>
        <taxon>Dikarya</taxon>
        <taxon>Basidiomycota</taxon>
        <taxon>Ustilaginomycotina</taxon>
        <taxon>Ustilaginomycetes</taxon>
        <taxon>Ustilaginales</taxon>
        <taxon>Ustilaginaceae</taxon>
        <taxon>Pseudozyma</taxon>
    </lineage>
</organism>
<dbReference type="PIRSF" id="PIRSF005799">
    <property type="entry name" value="UDP-gal_transpt"/>
    <property type="match status" value="1"/>
</dbReference>
<sequence length="507" mass="53732">MPALDAAHPPLLLGLSLKHLSLLILVVQNTALGVVMHHSRVSAPIGHAYFFPTAVLLTELFKCIISFAFALVSSPDRESTPAQHATSYLPISHRQHDREKPVPRSPSRRHRKPSLHEIRSPLAPSSSSLLSPGLRPRTLSAVVDDLFGHDCWKLAIPALLYVLQNNLQFVAVSNLEPPVFICAYQLKILTTALFSILLLRKRLGAWQWASLAMLALGVAVVQLQSQSVSGLVPFEVHSSSSGGRGIGLGMGSGMGSGVKVGSGMMGSSMFVDSSSRPRDRLRQQQQPPSSPSFDTTRISMSMEESTRASHAPSPVKGFLAVLAACLTSGLAGVYFEMVLKTSACDLWTRNVQLSAFSLVPASLPVLAHALRYGAAAPFRHFGTSAVATVALQVTGGLAVALVIKHADNILKGFAVSFSILLSFAISVLFYRFALTGGFVVGALLVILSTVSYSKKGGNSGGAGGSEGGSGTAAGLVIVPAQERHWETRGSGRTEQDRSMGLRIDIGG</sequence>
<dbReference type="NCBIfam" id="TIGR00803">
    <property type="entry name" value="nst"/>
    <property type="match status" value="2"/>
</dbReference>
<feature type="transmembrane region" description="Helical" evidence="6">
    <location>
        <begin position="317"/>
        <end position="339"/>
    </location>
</feature>
<dbReference type="Pfam" id="PF04142">
    <property type="entry name" value="Nuc_sug_transp"/>
    <property type="match status" value="3"/>
</dbReference>
<feature type="region of interest" description="Disordered" evidence="5">
    <location>
        <begin position="81"/>
        <end position="130"/>
    </location>
</feature>
<name>A0A5C3F109_9BASI</name>
<evidence type="ECO:0000256" key="4">
    <source>
        <dbReference type="ARBA" id="ARBA00023136"/>
    </source>
</evidence>
<feature type="transmembrane region" description="Helical" evidence="6">
    <location>
        <begin position="382"/>
        <end position="403"/>
    </location>
</feature>
<feature type="transmembrane region" description="Helical" evidence="6">
    <location>
        <begin position="178"/>
        <end position="199"/>
    </location>
</feature>
<keyword evidence="4 6" id="KW-0472">Membrane</keyword>
<feature type="transmembrane region" description="Helical" evidence="6">
    <location>
        <begin position="20"/>
        <end position="37"/>
    </location>
</feature>
<feature type="compositionally biased region" description="Polar residues" evidence="5">
    <location>
        <begin position="293"/>
        <end position="303"/>
    </location>
</feature>
<dbReference type="InterPro" id="IPR037185">
    <property type="entry name" value="EmrE-like"/>
</dbReference>
<keyword evidence="8" id="KW-1185">Reference proteome</keyword>
<evidence type="ECO:0000256" key="5">
    <source>
        <dbReference type="SAM" id="MobiDB-lite"/>
    </source>
</evidence>
<dbReference type="EMBL" id="OOIP01000007">
    <property type="protein sequence ID" value="SPO37695.1"/>
    <property type="molecule type" value="Genomic_DNA"/>
</dbReference>
<accession>A0A5C3F109</accession>
<evidence type="ECO:0000313" key="7">
    <source>
        <dbReference type="EMBL" id="SPO37695.1"/>
    </source>
</evidence>
<dbReference type="InterPro" id="IPR007271">
    <property type="entry name" value="Nuc_sug_transpt"/>
</dbReference>
<keyword evidence="3 6" id="KW-1133">Transmembrane helix</keyword>
<evidence type="ECO:0000256" key="2">
    <source>
        <dbReference type="ARBA" id="ARBA00022692"/>
    </source>
</evidence>
<dbReference type="Proteomes" id="UP000323386">
    <property type="component" value="Unassembled WGS sequence"/>
</dbReference>
<keyword evidence="2 6" id="KW-0812">Transmembrane</keyword>
<dbReference type="SUPFAM" id="SSF103481">
    <property type="entry name" value="Multidrug resistance efflux transporter EmrE"/>
    <property type="match status" value="1"/>
</dbReference>
<proteinExistence type="predicted"/>
<dbReference type="GO" id="GO:0000139">
    <property type="term" value="C:Golgi membrane"/>
    <property type="evidence" value="ECO:0007669"/>
    <property type="project" value="InterPro"/>
</dbReference>
<dbReference type="GO" id="GO:0015165">
    <property type="term" value="F:pyrimidine nucleotide-sugar transmembrane transporter activity"/>
    <property type="evidence" value="ECO:0007669"/>
    <property type="project" value="InterPro"/>
</dbReference>
<comment type="subcellular location">
    <subcellularLocation>
        <location evidence="1">Membrane</location>
        <topology evidence="1">Multi-pass membrane protein</topology>
    </subcellularLocation>
</comment>
<evidence type="ECO:0000256" key="3">
    <source>
        <dbReference type="ARBA" id="ARBA00022989"/>
    </source>
</evidence>
<dbReference type="PANTHER" id="PTHR10231">
    <property type="entry name" value="NUCLEOTIDE-SUGAR TRANSMEMBRANE TRANSPORTER"/>
    <property type="match status" value="1"/>
</dbReference>
<reference evidence="7 8" key="1">
    <citation type="submission" date="2018-03" db="EMBL/GenBank/DDBJ databases">
        <authorList>
            <person name="Guldener U."/>
        </authorList>
    </citation>
    <scope>NUCLEOTIDE SEQUENCE [LARGE SCALE GENOMIC DNA]</scope>
    <source>
        <strain evidence="7 8">DAOM196992</strain>
    </source>
</reference>
<feature type="compositionally biased region" description="Low complexity" evidence="5">
    <location>
        <begin position="120"/>
        <end position="130"/>
    </location>
</feature>
<feature type="region of interest" description="Disordered" evidence="5">
    <location>
        <begin position="270"/>
        <end position="310"/>
    </location>
</feature>
<evidence type="ECO:0000256" key="1">
    <source>
        <dbReference type="ARBA" id="ARBA00004141"/>
    </source>
</evidence>
<dbReference type="OrthoDB" id="408493at2759"/>
<gene>
    <name evidence="7" type="ORF">PSFLO_03171</name>
</gene>
<feature type="transmembrane region" description="Helical" evidence="6">
    <location>
        <begin position="49"/>
        <end position="72"/>
    </location>
</feature>
<evidence type="ECO:0000256" key="6">
    <source>
        <dbReference type="SAM" id="Phobius"/>
    </source>
</evidence>
<protein>
    <submittedName>
        <fullName evidence="7">Related to UDP-galactose transporter</fullName>
    </submittedName>
</protein>